<comment type="caution">
    <text evidence="1">The sequence shown here is derived from an EMBL/GenBank/DDBJ whole genome shotgun (WGS) entry which is preliminary data.</text>
</comment>
<protein>
    <submittedName>
        <fullName evidence="1">Uncharacterized protein</fullName>
    </submittedName>
</protein>
<evidence type="ECO:0000313" key="1">
    <source>
        <dbReference type="EMBL" id="KTT14503.1"/>
    </source>
</evidence>
<name>A0AAJ0PDN7_9PSED</name>
<dbReference type="EMBL" id="LDSN01000097">
    <property type="protein sequence ID" value="KTT14503.1"/>
    <property type="molecule type" value="Genomic_DNA"/>
</dbReference>
<dbReference type="RefSeq" id="WP_058639924.1">
    <property type="nucleotide sequence ID" value="NZ_JADTVZ010000002.1"/>
</dbReference>
<organism evidence="1 2">
    <name type="scientific">Pseudomonas parafulva</name>
    <dbReference type="NCBI Taxonomy" id="157782"/>
    <lineage>
        <taxon>Bacteria</taxon>
        <taxon>Pseudomonadati</taxon>
        <taxon>Pseudomonadota</taxon>
        <taxon>Gammaproteobacteria</taxon>
        <taxon>Pseudomonadales</taxon>
        <taxon>Pseudomonadaceae</taxon>
        <taxon>Pseudomonas</taxon>
    </lineage>
</organism>
<evidence type="ECO:0000313" key="2">
    <source>
        <dbReference type="Proteomes" id="UP000071644"/>
    </source>
</evidence>
<dbReference type="AlphaFoldDB" id="A0AAJ0PDN7"/>
<accession>A0AAJ0PDN7</accession>
<proteinExistence type="predicted"/>
<sequence>MHAFTVRYSLNGNSTEHTFELDQPDLALHEAALHLIVLHFGDGENSLVMPAADATPDEILAQAQVLGLTDIVVV</sequence>
<dbReference type="Proteomes" id="UP000071644">
    <property type="component" value="Unassembled WGS sequence"/>
</dbReference>
<reference evidence="1 2" key="1">
    <citation type="journal article" date="2016" name="Front. Microbiol.">
        <title>Genomic Resource of Rice Seed Associated Bacteria.</title>
        <authorList>
            <person name="Midha S."/>
            <person name="Bansal K."/>
            <person name="Sharma S."/>
            <person name="Kumar N."/>
            <person name="Patil P.P."/>
            <person name="Chaudhry V."/>
            <person name="Patil P.B."/>
        </authorList>
    </citation>
    <scope>NUCLEOTIDE SEQUENCE [LARGE SCALE GENOMIC DNA]</scope>
    <source>
        <strain evidence="1 2">NS96</strain>
    </source>
</reference>
<gene>
    <name evidence="1" type="ORF">NS96R_20810</name>
</gene>